<dbReference type="SUPFAM" id="SSF53067">
    <property type="entry name" value="Actin-like ATPase domain"/>
    <property type="match status" value="1"/>
</dbReference>
<dbReference type="PROSITE" id="PS01125">
    <property type="entry name" value="ROK"/>
    <property type="match status" value="1"/>
</dbReference>
<dbReference type="Pfam" id="PF00480">
    <property type="entry name" value="ROK"/>
    <property type="match status" value="1"/>
</dbReference>
<comment type="similarity">
    <text evidence="1">Belongs to the ROK (NagC/XylR) family.</text>
</comment>
<sequence>MGGTKLAAAVVEPDGTIATRAVVPTPVSPDAQTVAAALDGLVREVAERGPSRRLVGLGVGSAGPLDPLAGTVSPVNITAWRDFGILDALRDVLPGRPAVLAGDGHCMALGEHWRGGYGDRSVLGIVVSTGVGGGLVIGGRVHSGGTGNAGHIGHIVVDLGGPDCACGGRGCVEALSSGPAIARWAVEQGWSPGDRPADARALADAARAGDPVARRAFDRAALALAAGIVSAAALIDLDDVVIGGGVSGAGDVLFDPLRAAVAELAGLPFVTRVRIHPSTLGGDAGLLGAAALAMEAARA</sequence>
<reference evidence="2 3" key="1">
    <citation type="submission" date="2024-04" db="EMBL/GenBank/DDBJ databases">
        <title>Polymorphospora sp. isolated from Baiyangdian Lake in Xiong'an New Area.</title>
        <authorList>
            <person name="Zhang X."/>
            <person name="Liu J."/>
        </authorList>
    </citation>
    <scope>NUCLEOTIDE SEQUENCE [LARGE SCALE GENOMIC DNA]</scope>
    <source>
        <strain evidence="2 3">2-325</strain>
    </source>
</reference>
<dbReference type="Gene3D" id="3.30.420.40">
    <property type="match status" value="2"/>
</dbReference>
<protein>
    <submittedName>
        <fullName evidence="2">ROK family protein</fullName>
    </submittedName>
</protein>
<keyword evidence="3" id="KW-1185">Reference proteome</keyword>
<gene>
    <name evidence="2" type="ORF">AAFH96_09495</name>
</gene>
<dbReference type="PANTHER" id="PTHR18964">
    <property type="entry name" value="ROK (REPRESSOR, ORF, KINASE) FAMILY"/>
    <property type="match status" value="1"/>
</dbReference>
<dbReference type="InterPro" id="IPR043129">
    <property type="entry name" value="ATPase_NBD"/>
</dbReference>
<dbReference type="PANTHER" id="PTHR18964:SF169">
    <property type="entry name" value="N-ACETYLMANNOSAMINE KINASE"/>
    <property type="match status" value="1"/>
</dbReference>
<dbReference type="Proteomes" id="UP001582793">
    <property type="component" value="Unassembled WGS sequence"/>
</dbReference>
<evidence type="ECO:0000313" key="2">
    <source>
        <dbReference type="EMBL" id="MFB6393340.1"/>
    </source>
</evidence>
<dbReference type="EMBL" id="JBCGDC010000020">
    <property type="protein sequence ID" value="MFB6393340.1"/>
    <property type="molecule type" value="Genomic_DNA"/>
</dbReference>
<proteinExistence type="inferred from homology"/>
<comment type="caution">
    <text evidence="2">The sequence shown here is derived from an EMBL/GenBank/DDBJ whole genome shotgun (WGS) entry which is preliminary data.</text>
</comment>
<accession>A0ABV5CMW2</accession>
<name>A0ABV5CMW2_9ACTN</name>
<evidence type="ECO:0000313" key="3">
    <source>
        <dbReference type="Proteomes" id="UP001582793"/>
    </source>
</evidence>
<evidence type="ECO:0000256" key="1">
    <source>
        <dbReference type="ARBA" id="ARBA00006479"/>
    </source>
</evidence>
<organism evidence="2 3">
    <name type="scientific">Polymorphospora lycopeni</name>
    <dbReference type="NCBI Taxonomy" id="3140240"/>
    <lineage>
        <taxon>Bacteria</taxon>
        <taxon>Bacillati</taxon>
        <taxon>Actinomycetota</taxon>
        <taxon>Actinomycetes</taxon>
        <taxon>Micromonosporales</taxon>
        <taxon>Micromonosporaceae</taxon>
        <taxon>Polymorphospora</taxon>
    </lineage>
</organism>
<dbReference type="InterPro" id="IPR049874">
    <property type="entry name" value="ROK_cs"/>
</dbReference>
<dbReference type="InterPro" id="IPR000600">
    <property type="entry name" value="ROK"/>
</dbReference>
<dbReference type="RefSeq" id="WP_364208288.1">
    <property type="nucleotide sequence ID" value="NZ_JBCGDC010000020.1"/>
</dbReference>